<evidence type="ECO:0000256" key="4">
    <source>
        <dbReference type="ARBA" id="ARBA00022801"/>
    </source>
</evidence>
<dbReference type="GO" id="GO:0004190">
    <property type="term" value="F:aspartic-type endopeptidase activity"/>
    <property type="evidence" value="ECO:0007669"/>
    <property type="project" value="UniProtKB-KW"/>
</dbReference>
<dbReference type="eggNOG" id="COG0680">
    <property type="taxonomic scope" value="Bacteria"/>
</dbReference>
<dbReference type="GO" id="GO:0016485">
    <property type="term" value="P:protein processing"/>
    <property type="evidence" value="ECO:0007669"/>
    <property type="project" value="TreeGrafter"/>
</dbReference>
<dbReference type="EMBL" id="CP009043">
    <property type="protein sequence ID" value="AII14817.1"/>
    <property type="molecule type" value="Genomic_DNA"/>
</dbReference>
<organism evidence="5 6">
    <name type="scientific">Campylobacter iguaniorum</name>
    <dbReference type="NCBI Taxonomy" id="1244531"/>
    <lineage>
        <taxon>Bacteria</taxon>
        <taxon>Pseudomonadati</taxon>
        <taxon>Campylobacterota</taxon>
        <taxon>Epsilonproteobacteria</taxon>
        <taxon>Campylobacterales</taxon>
        <taxon>Campylobacteraceae</taxon>
        <taxon>Campylobacter</taxon>
    </lineage>
</organism>
<dbReference type="SUPFAM" id="SSF53163">
    <property type="entry name" value="HybD-like"/>
    <property type="match status" value="1"/>
</dbReference>
<comment type="similarity">
    <text evidence="1">Belongs to the peptidase A31 family.</text>
</comment>
<dbReference type="CDD" id="cd06062">
    <property type="entry name" value="H2MP_MemB-H2up"/>
    <property type="match status" value="1"/>
</dbReference>
<dbReference type="InterPro" id="IPR023430">
    <property type="entry name" value="Pept_HybD-like_dom_sf"/>
</dbReference>
<dbReference type="RefSeq" id="WP_038454329.1">
    <property type="nucleotide sequence ID" value="NZ_CP009043.1"/>
</dbReference>
<keyword evidence="3" id="KW-0064">Aspartyl protease</keyword>
<dbReference type="OrthoDB" id="9792731at2"/>
<dbReference type="InterPro" id="IPR000671">
    <property type="entry name" value="Peptidase_A31"/>
</dbReference>
<evidence type="ECO:0000256" key="2">
    <source>
        <dbReference type="ARBA" id="ARBA00022670"/>
    </source>
</evidence>
<dbReference type="PRINTS" id="PR00446">
    <property type="entry name" value="HYDRGNUPTAKE"/>
</dbReference>
<dbReference type="Pfam" id="PF01750">
    <property type="entry name" value="HycI"/>
    <property type="match status" value="1"/>
</dbReference>
<evidence type="ECO:0000256" key="3">
    <source>
        <dbReference type="ARBA" id="ARBA00022750"/>
    </source>
</evidence>
<dbReference type="HOGENOM" id="CLU_099037_0_1_7"/>
<keyword evidence="4" id="KW-0378">Hydrolase</keyword>
<keyword evidence="2 5" id="KW-0645">Protease</keyword>
<dbReference type="PANTHER" id="PTHR30302">
    <property type="entry name" value="HYDROGENASE 1 MATURATION PROTEASE"/>
    <property type="match status" value="1"/>
</dbReference>
<dbReference type="GO" id="GO:0008047">
    <property type="term" value="F:enzyme activator activity"/>
    <property type="evidence" value="ECO:0007669"/>
    <property type="project" value="InterPro"/>
</dbReference>
<protein>
    <submittedName>
        <fullName evidence="5">[NiFe] hydrogenase maturation protease HydD</fullName>
    </submittedName>
</protein>
<dbReference type="Gene3D" id="3.40.50.1450">
    <property type="entry name" value="HybD-like"/>
    <property type="match status" value="1"/>
</dbReference>
<dbReference type="STRING" id="1244531.CIG2463D_1033"/>
<keyword evidence="6" id="KW-1185">Reference proteome</keyword>
<sequence length="179" mass="20221">MRVLLLGIGNVMFADEGVGVHFTKMIEKNFKFKSKEHTLDFVDGGTLANVLSPIIASYDYAIIVDCIDADGSNIGEVYFFDFDDMPRSINWSGSAHEIEMLQTLEMMDLVGDRPQTKILGIIPKRITPMSFELSSEVKNGTTVMQKTLLKHLGELGFEYEKIDDTDIQSIANEWKKEQF</sequence>
<evidence type="ECO:0000313" key="6">
    <source>
        <dbReference type="Proteomes" id="UP000028486"/>
    </source>
</evidence>
<gene>
    <name evidence="5" type="primary">hydD</name>
    <name evidence="5" type="ORF">CIG1485E_0980</name>
</gene>
<dbReference type="PANTHER" id="PTHR30302:SF1">
    <property type="entry name" value="HYDROGENASE 2 MATURATION PROTEASE"/>
    <property type="match status" value="1"/>
</dbReference>
<evidence type="ECO:0000313" key="5">
    <source>
        <dbReference type="EMBL" id="AII14817.1"/>
    </source>
</evidence>
<dbReference type="AlphaFoldDB" id="A0A076FBN4"/>
<accession>A0A076FBN4</accession>
<dbReference type="NCBIfam" id="TIGR00072">
    <property type="entry name" value="hydrog_prot"/>
    <property type="match status" value="1"/>
</dbReference>
<dbReference type="KEGG" id="caj:CIG1485E_0980"/>
<dbReference type="Proteomes" id="UP000028486">
    <property type="component" value="Chromosome"/>
</dbReference>
<evidence type="ECO:0000256" key="1">
    <source>
        <dbReference type="ARBA" id="ARBA00006814"/>
    </source>
</evidence>
<proteinExistence type="inferred from homology"/>
<reference evidence="6" key="1">
    <citation type="journal article" date="2014" name="Genome Announc.">
        <title>Complete Genome Sequence of Campylobacter iguaniorum Strain 1485ET, Isolated from a Bearded Dragon (Pogona vitticeps).</title>
        <authorList>
            <person name="Gilbert M.J."/>
            <person name="Miller W.G."/>
            <person name="Yee E."/>
            <person name="Kik M."/>
            <person name="Wagenaar J.A."/>
            <person name="Duim B."/>
        </authorList>
    </citation>
    <scope>NUCLEOTIDE SEQUENCE [LARGE SCALE GENOMIC DNA]</scope>
    <source>
        <strain evidence="6">1485E</strain>
    </source>
</reference>
<name>A0A076FBN4_9BACT</name>